<feature type="domain" description="Activator of Hsp90 ATPase homologue 1/2-like C-terminal" evidence="2">
    <location>
        <begin position="20"/>
        <end position="144"/>
    </location>
</feature>
<name>A0A1R1QJ91_9BACI</name>
<proteinExistence type="inferred from homology"/>
<comment type="caution">
    <text evidence="3">The sequence shown here is derived from an EMBL/GenBank/DDBJ whole genome shotgun (WGS) entry which is preliminary data.</text>
</comment>
<dbReference type="CDD" id="cd07814">
    <property type="entry name" value="SRPBCC_CalC_Aha1-like"/>
    <property type="match status" value="1"/>
</dbReference>
<evidence type="ECO:0000259" key="2">
    <source>
        <dbReference type="Pfam" id="PF08327"/>
    </source>
</evidence>
<evidence type="ECO:0000313" key="3">
    <source>
        <dbReference type="EMBL" id="OMI04736.1"/>
    </source>
</evidence>
<evidence type="ECO:0000313" key="4">
    <source>
        <dbReference type="Proteomes" id="UP000187367"/>
    </source>
</evidence>
<evidence type="ECO:0000256" key="1">
    <source>
        <dbReference type="ARBA" id="ARBA00006817"/>
    </source>
</evidence>
<dbReference type="OrthoDB" id="2355173at2"/>
<organism evidence="3 4">
    <name type="scientific">Bacillus swezeyi</name>
    <dbReference type="NCBI Taxonomy" id="1925020"/>
    <lineage>
        <taxon>Bacteria</taxon>
        <taxon>Bacillati</taxon>
        <taxon>Bacillota</taxon>
        <taxon>Bacilli</taxon>
        <taxon>Bacillales</taxon>
        <taxon>Bacillaceae</taxon>
        <taxon>Bacillus</taxon>
    </lineage>
</organism>
<dbReference type="InterPro" id="IPR013538">
    <property type="entry name" value="ASHA1/2-like_C"/>
</dbReference>
<dbReference type="SUPFAM" id="SSF55961">
    <property type="entry name" value="Bet v1-like"/>
    <property type="match status" value="1"/>
</dbReference>
<dbReference type="Proteomes" id="UP000187367">
    <property type="component" value="Unassembled WGS sequence"/>
</dbReference>
<dbReference type="RefSeq" id="WP_076762993.1">
    <property type="nucleotide sequence ID" value="NZ_CP133085.1"/>
</dbReference>
<dbReference type="GeneID" id="92790888"/>
<accession>A0A1R1QJ91</accession>
<dbReference type="Gene3D" id="3.30.530.20">
    <property type="match status" value="1"/>
</dbReference>
<reference evidence="3 4" key="1">
    <citation type="submission" date="2017-01" db="EMBL/GenBank/DDBJ databases">
        <title>Bacillus phylogenomics.</title>
        <authorList>
            <person name="Dunlap C."/>
        </authorList>
    </citation>
    <scope>NUCLEOTIDE SEQUENCE [LARGE SCALE GENOMIC DNA]</scope>
    <source>
        <strain evidence="3 4">NRRL B-41282</strain>
    </source>
</reference>
<protein>
    <recommendedName>
        <fullName evidence="2">Activator of Hsp90 ATPase homologue 1/2-like C-terminal domain-containing protein</fullName>
    </recommendedName>
</protein>
<dbReference type="EMBL" id="MTJL01000024">
    <property type="protein sequence ID" value="OMI04736.1"/>
    <property type="molecule type" value="Genomic_DNA"/>
</dbReference>
<sequence>MKENHQQHVPDIHKKVVFHAPIQKVWEAVATSEGIADWFMPNDFRPEIGYEFTLQSPFGPSPCKVIELEAPHRLAFSWDTSGWIITFELNETADGNTEFTLIHSGWGDPEETVSKAGEKQADVRNRMNGGWENIVNQKLRQAVEN</sequence>
<comment type="similarity">
    <text evidence="1">Belongs to the AHA1 family.</text>
</comment>
<dbReference type="AlphaFoldDB" id="A0A1R1QJ91"/>
<gene>
    <name evidence="3" type="ORF">BW143_12785</name>
</gene>
<dbReference type="InterPro" id="IPR023393">
    <property type="entry name" value="START-like_dom_sf"/>
</dbReference>
<accession>A0A1R1RKE7</accession>
<dbReference type="Pfam" id="PF08327">
    <property type="entry name" value="AHSA1"/>
    <property type="match status" value="1"/>
</dbReference>
<keyword evidence="4" id="KW-1185">Reference proteome</keyword>